<dbReference type="AlphaFoldDB" id="D0MKU8"/>
<keyword evidence="2" id="KW-1185">Reference proteome</keyword>
<protein>
    <submittedName>
        <fullName evidence="1">Uncharacterized protein</fullName>
    </submittedName>
</protein>
<accession>D0MKU8</accession>
<name>D0MKU8_RHOM4</name>
<proteinExistence type="predicted"/>
<sequence>MRGVTPIQKGELEASIVQKLRVLSEAGVLQWSGRRLEPVDPVVSVSGSLGVADIIVQERR</sequence>
<dbReference type="Proteomes" id="UP000002221">
    <property type="component" value="Plasmid pRMAR01"/>
</dbReference>
<evidence type="ECO:0000313" key="1">
    <source>
        <dbReference type="EMBL" id="ACY49762.1"/>
    </source>
</evidence>
<geneLocation type="plasmid" evidence="1 2">
    <name>pRMAR01</name>
</geneLocation>
<dbReference type="KEGG" id="rmr:Rmar_2904"/>
<organism evidence="1 2">
    <name type="scientific">Rhodothermus marinus (strain ATCC 43812 / DSM 4252 / R-10)</name>
    <name type="common">Rhodothermus obamensis</name>
    <dbReference type="NCBI Taxonomy" id="518766"/>
    <lineage>
        <taxon>Bacteria</taxon>
        <taxon>Pseudomonadati</taxon>
        <taxon>Rhodothermota</taxon>
        <taxon>Rhodothermia</taxon>
        <taxon>Rhodothermales</taxon>
        <taxon>Rhodothermaceae</taxon>
        <taxon>Rhodothermus</taxon>
    </lineage>
</organism>
<evidence type="ECO:0000313" key="2">
    <source>
        <dbReference type="Proteomes" id="UP000002221"/>
    </source>
</evidence>
<dbReference type="EMBL" id="CP001808">
    <property type="protein sequence ID" value="ACY49762.1"/>
    <property type="molecule type" value="Genomic_DNA"/>
</dbReference>
<keyword evidence="1" id="KW-0614">Plasmid</keyword>
<reference evidence="1 2" key="1">
    <citation type="journal article" date="2009" name="Stand. Genomic Sci.">
        <title>Complete genome sequence of Rhodothermus marinus type strain (R-10).</title>
        <authorList>
            <person name="Nolan M."/>
            <person name="Tindall B.J."/>
            <person name="Pomrenke H."/>
            <person name="Lapidus A."/>
            <person name="Copeland A."/>
            <person name="Glavina Del Rio T."/>
            <person name="Lucas S."/>
            <person name="Chen F."/>
            <person name="Tice H."/>
            <person name="Cheng J.F."/>
            <person name="Saunders E."/>
            <person name="Han C."/>
            <person name="Bruce D."/>
            <person name="Goodwin L."/>
            <person name="Chain P."/>
            <person name="Pitluck S."/>
            <person name="Ovchinikova G."/>
            <person name="Pati A."/>
            <person name="Ivanova N."/>
            <person name="Mavromatis K."/>
            <person name="Chen A."/>
            <person name="Palaniappan K."/>
            <person name="Land M."/>
            <person name="Hauser L."/>
            <person name="Chang Y.J."/>
            <person name="Jeffries C.D."/>
            <person name="Brettin T."/>
            <person name="Goker M."/>
            <person name="Bristow J."/>
            <person name="Eisen J.A."/>
            <person name="Markowitz V."/>
            <person name="Hugenholtz P."/>
            <person name="Kyrpides N.C."/>
            <person name="Klenk H.P."/>
            <person name="Detter J.C."/>
        </authorList>
    </citation>
    <scope>NUCLEOTIDE SEQUENCE [LARGE SCALE GENOMIC DNA]</scope>
    <source>
        <strain evidence="2">ATCC 43812 / DSM 4252 / R-10</strain>
        <plasmid evidence="1">pRMAR01</plasmid>
    </source>
</reference>
<dbReference type="HOGENOM" id="CLU_2938737_0_0_10"/>
<gene>
    <name evidence="1" type="ordered locus">Rmar_2904</name>
</gene>